<dbReference type="KEGG" id="apln:108742837"/>
<name>A0A7F5RH24_AGRPL</name>
<dbReference type="RefSeq" id="XP_025835280.1">
    <property type="nucleotide sequence ID" value="XM_025979495.1"/>
</dbReference>
<evidence type="ECO:0000313" key="5">
    <source>
        <dbReference type="RefSeq" id="XP_025835279.1"/>
    </source>
</evidence>
<dbReference type="SUPFAM" id="SSF53098">
    <property type="entry name" value="Ribonuclease H-like"/>
    <property type="match status" value="1"/>
</dbReference>
<dbReference type="InterPro" id="IPR005312">
    <property type="entry name" value="DUF1759"/>
</dbReference>
<dbReference type="PANTHER" id="PTHR47331">
    <property type="entry name" value="PHD-TYPE DOMAIN-CONTAINING PROTEIN"/>
    <property type="match status" value="1"/>
</dbReference>
<accession>A0A7F5RH24</accession>
<dbReference type="GeneID" id="108742837"/>
<evidence type="ECO:0000313" key="2">
    <source>
        <dbReference type="Proteomes" id="UP000192223"/>
    </source>
</evidence>
<dbReference type="Pfam" id="PF17921">
    <property type="entry name" value="Integrase_H2C2"/>
    <property type="match status" value="1"/>
</dbReference>
<dbReference type="InterPro" id="IPR040676">
    <property type="entry name" value="DUF5641"/>
</dbReference>
<keyword evidence="2" id="KW-1185">Reference proteome</keyword>
<dbReference type="GO" id="GO:0003676">
    <property type="term" value="F:nucleic acid binding"/>
    <property type="evidence" value="ECO:0007669"/>
    <property type="project" value="InterPro"/>
</dbReference>
<reference evidence="3 4" key="1">
    <citation type="submission" date="2025-04" db="UniProtKB">
        <authorList>
            <consortium name="RefSeq"/>
        </authorList>
    </citation>
    <scope>IDENTIFICATION</scope>
    <source>
        <tissue evidence="3 4">Entire body</tissue>
    </source>
</reference>
<evidence type="ECO:0000313" key="6">
    <source>
        <dbReference type="RefSeq" id="XP_025835280.1"/>
    </source>
</evidence>
<dbReference type="RefSeq" id="XP_025835279.1">
    <property type="nucleotide sequence ID" value="XM_025979494.1"/>
</dbReference>
<evidence type="ECO:0000259" key="1">
    <source>
        <dbReference type="PROSITE" id="PS50994"/>
    </source>
</evidence>
<organism evidence="2 4">
    <name type="scientific">Agrilus planipennis</name>
    <name type="common">Emerald ash borer</name>
    <name type="synonym">Agrilus marcopoli</name>
    <dbReference type="NCBI Taxonomy" id="224129"/>
    <lineage>
        <taxon>Eukaryota</taxon>
        <taxon>Metazoa</taxon>
        <taxon>Ecdysozoa</taxon>
        <taxon>Arthropoda</taxon>
        <taxon>Hexapoda</taxon>
        <taxon>Insecta</taxon>
        <taxon>Pterygota</taxon>
        <taxon>Neoptera</taxon>
        <taxon>Endopterygota</taxon>
        <taxon>Coleoptera</taxon>
        <taxon>Polyphaga</taxon>
        <taxon>Elateriformia</taxon>
        <taxon>Buprestoidea</taxon>
        <taxon>Buprestidae</taxon>
        <taxon>Agrilinae</taxon>
        <taxon>Agrilus</taxon>
    </lineage>
</organism>
<sequence>MDQLKFKRTGIKGSLTRFLNFLDSEDLNPHEIKKSLEKCEQLYDQYNAIQTEIEILFNDDEQQTELQAADRESFENNYFHAVSKAQNLLDETQLISAQTLNCTSQPTNETHIARKGIKLPDIRLPVFDGQLGNWLKFRDSFVSMIHENVNLDNVDKFNYLKGYVTGEAARTIEALGVSDVNYTIAWNKLKSRYEDSNALLNHHISNLYEIPKMTRNSSFELRKLIDDTTNHLLALEVLGEKIQYWDRMVIYLTSSKLHFSINKEWERILAGKAEMPTFKEMVRFLENHCKFLEKTVVDNYSHNEKTNSRFLNKNVPLRNNNIKSYAVTTINNKTCALCKGAHPLYACESFKRLSPPERITKVKELGLCFCCLASGHQNKNCSFGPCKKCGRKHNNLLHVEKTSTEVQAPTGSASPQLTCSALTTTNSASYVLLATANVLLYDKQGREHECRALLDSCSQPNIMTAALCKKLGLEQLKTNITLSGIDQGTRHVACKATTKLKSRINNFSTSITYIVIDKISDNLPSRHVRLNKVQIPAGIELADPQFNYSRPVDILIGASLFYQLMSVGQIKLSENQPIFQKTVLGWIVAGSINVAPEKGVVCNIIKNNELHKSLERFWEIEHCYGELQGLNKPDLIIKQFLKTVKRDESERFVVSIPFKDSISKLGNSRNLAYKRVTTIDRKFSKNLDLKLEYIKFMNAPEAKDKQLNLLIQRVNEEKDEEENNEVETTNFNIFNRFSSYSKLIRTTAYLIRFIKNCREAIKVRNISTNVTQNKNRARKELNKPLSSIELECATNYLVKLSQQQTFSKEILELEKFKKLSKTSNLLQLNPFLDESRLLRVGGRLKNASIPYDQRHQMILSAKHRFAHLLIESEHKRLLHAGCQTVLVSLRKRFWLLAAKNQIKKILRQCITCFRFNPKQSVYLMGDLPLSRITQMRAFYVCGVDYAGPFLIKEKLRSRVAIKAYICIFVCFSTKAVHIELVSDLTTNAFLNCLKRFISRRGICKTIYSDNGKNFVGARNELVELGHFLKSTTFQNNVREYASNINIDWHFIPPHAPHFGGLWESAVKSAKYHLKRVIGETRLTFEELYTLLTQVEACLNSRPLFPMSNDPNDLSTLTPGHFLIGDLLTALPQADLCDETTHKLNRYQHLQQMLQHFWKRWHLEYLPILQPRKKWTKSTELNLNPGDMVLVREDNTPPMQWPLGRIVNTHVGSDNVTRVVSVRVAKGTIKRPVSKIYKLPSKKETD</sequence>
<dbReference type="OrthoDB" id="6777582at2759"/>
<dbReference type="InterPro" id="IPR021109">
    <property type="entry name" value="Peptidase_aspartic_dom_sf"/>
</dbReference>
<dbReference type="RefSeq" id="XP_025835278.1">
    <property type="nucleotide sequence ID" value="XM_025979493.1"/>
</dbReference>
<dbReference type="Proteomes" id="UP000192223">
    <property type="component" value="Unplaced"/>
</dbReference>
<dbReference type="InterPro" id="IPR001584">
    <property type="entry name" value="Integrase_cat-core"/>
</dbReference>
<dbReference type="Pfam" id="PF18701">
    <property type="entry name" value="DUF5641"/>
    <property type="match status" value="1"/>
</dbReference>
<dbReference type="GO" id="GO:0015074">
    <property type="term" value="P:DNA integration"/>
    <property type="evidence" value="ECO:0007669"/>
    <property type="project" value="InterPro"/>
</dbReference>
<dbReference type="Gene3D" id="3.30.420.10">
    <property type="entry name" value="Ribonuclease H-like superfamily/Ribonuclease H"/>
    <property type="match status" value="1"/>
</dbReference>
<dbReference type="AlphaFoldDB" id="A0A7F5RH24"/>
<dbReference type="InterPro" id="IPR036397">
    <property type="entry name" value="RNaseH_sf"/>
</dbReference>
<protein>
    <submittedName>
        <fullName evidence="3 4">Uncharacterized protein LOC108742837 isoform X1</fullName>
    </submittedName>
</protein>
<dbReference type="PROSITE" id="PS50994">
    <property type="entry name" value="INTEGRASE"/>
    <property type="match status" value="1"/>
</dbReference>
<dbReference type="InterPro" id="IPR041588">
    <property type="entry name" value="Integrase_H2C2"/>
</dbReference>
<evidence type="ECO:0000313" key="4">
    <source>
        <dbReference type="RefSeq" id="XP_025835278.1"/>
    </source>
</evidence>
<dbReference type="Gene3D" id="2.40.70.10">
    <property type="entry name" value="Acid Proteases"/>
    <property type="match status" value="1"/>
</dbReference>
<proteinExistence type="predicted"/>
<feature type="domain" description="Integrase catalytic" evidence="1">
    <location>
        <begin position="924"/>
        <end position="1126"/>
    </location>
</feature>
<dbReference type="RefSeq" id="XP_025835277.1">
    <property type="nucleotide sequence ID" value="XM_025979492.1"/>
</dbReference>
<gene>
    <name evidence="3 4 5 6" type="primary">LOC108742837</name>
</gene>
<dbReference type="Pfam" id="PF03564">
    <property type="entry name" value="DUF1759"/>
    <property type="match status" value="1"/>
</dbReference>
<evidence type="ECO:0000313" key="3">
    <source>
        <dbReference type="RefSeq" id="XP_025835277.1"/>
    </source>
</evidence>
<dbReference type="InterPro" id="IPR012337">
    <property type="entry name" value="RNaseH-like_sf"/>
</dbReference>
<dbReference type="CDD" id="cd00303">
    <property type="entry name" value="retropepsin_like"/>
    <property type="match status" value="1"/>
</dbReference>